<protein>
    <submittedName>
        <fullName evidence="2">Uncharacterized protein</fullName>
    </submittedName>
</protein>
<evidence type="ECO:0000313" key="2">
    <source>
        <dbReference type="EMBL" id="CAI9723911.1"/>
    </source>
</evidence>
<gene>
    <name evidence="2" type="ORF">OCTVUL_1B024036</name>
</gene>
<dbReference type="EMBL" id="OX597819">
    <property type="protein sequence ID" value="CAI9723911.1"/>
    <property type="molecule type" value="Genomic_DNA"/>
</dbReference>
<organism evidence="2 3">
    <name type="scientific">Octopus vulgaris</name>
    <name type="common">Common octopus</name>
    <dbReference type="NCBI Taxonomy" id="6645"/>
    <lineage>
        <taxon>Eukaryota</taxon>
        <taxon>Metazoa</taxon>
        <taxon>Spiralia</taxon>
        <taxon>Lophotrochozoa</taxon>
        <taxon>Mollusca</taxon>
        <taxon>Cephalopoda</taxon>
        <taxon>Coleoidea</taxon>
        <taxon>Octopodiformes</taxon>
        <taxon>Octopoda</taxon>
        <taxon>Incirrata</taxon>
        <taxon>Octopodidae</taxon>
        <taxon>Octopus</taxon>
    </lineage>
</organism>
<feature type="chain" id="PRO_5041323675" evidence="1">
    <location>
        <begin position="20"/>
        <end position="126"/>
    </location>
</feature>
<evidence type="ECO:0000256" key="1">
    <source>
        <dbReference type="SAM" id="SignalP"/>
    </source>
</evidence>
<accession>A0AA36AYH6</accession>
<feature type="signal peptide" evidence="1">
    <location>
        <begin position="1"/>
        <end position="19"/>
    </location>
</feature>
<sequence>MYTFAVTLFFLILPKIVMKTVLDCSDCFYEAKCFCTGEHTRNNPRMDACAEISCLNKDLKTMRSFCKDTDGQCLSSDEFAFGTYNFRCVKLYCKVTEGSVTYDQVCRVDHNFADDDYMVYKDRIEC</sequence>
<dbReference type="Proteomes" id="UP001162480">
    <property type="component" value="Chromosome 6"/>
</dbReference>
<keyword evidence="3" id="KW-1185">Reference proteome</keyword>
<keyword evidence="1" id="KW-0732">Signal</keyword>
<reference evidence="2" key="1">
    <citation type="submission" date="2023-08" db="EMBL/GenBank/DDBJ databases">
        <authorList>
            <person name="Alioto T."/>
            <person name="Alioto T."/>
            <person name="Gomez Garrido J."/>
        </authorList>
    </citation>
    <scope>NUCLEOTIDE SEQUENCE</scope>
</reference>
<dbReference type="AlphaFoldDB" id="A0AA36AYH6"/>
<evidence type="ECO:0000313" key="3">
    <source>
        <dbReference type="Proteomes" id="UP001162480"/>
    </source>
</evidence>
<proteinExistence type="predicted"/>
<name>A0AA36AYH6_OCTVU</name>